<dbReference type="PROSITE" id="PS51352">
    <property type="entry name" value="THIOREDOXIN_2"/>
    <property type="match status" value="1"/>
</dbReference>
<dbReference type="AlphaFoldDB" id="T1A2E0"/>
<evidence type="ECO:0000259" key="12">
    <source>
        <dbReference type="PROSITE" id="PS51352"/>
    </source>
</evidence>
<dbReference type="EC" id="1.11.1.24" evidence="2"/>
<comment type="similarity">
    <text evidence="9">Belongs to the peroxiredoxin family. BCP/PrxQ subfamily.</text>
</comment>
<proteinExistence type="inferred from homology"/>
<dbReference type="SUPFAM" id="SSF52833">
    <property type="entry name" value="Thioredoxin-like"/>
    <property type="match status" value="1"/>
</dbReference>
<keyword evidence="4" id="KW-0049">Antioxidant</keyword>
<feature type="region of interest" description="Disordered" evidence="11">
    <location>
        <begin position="1"/>
        <end position="21"/>
    </location>
</feature>
<accession>T1A2E0</accession>
<evidence type="ECO:0000256" key="7">
    <source>
        <dbReference type="ARBA" id="ARBA00023284"/>
    </source>
</evidence>
<dbReference type="InterPro" id="IPR000866">
    <property type="entry name" value="AhpC/TSA"/>
</dbReference>
<evidence type="ECO:0000256" key="1">
    <source>
        <dbReference type="ARBA" id="ARBA00011245"/>
    </source>
</evidence>
<dbReference type="GO" id="GO:0005737">
    <property type="term" value="C:cytoplasm"/>
    <property type="evidence" value="ECO:0007669"/>
    <property type="project" value="TreeGrafter"/>
</dbReference>
<dbReference type="EMBL" id="AUZZ01005058">
    <property type="protein sequence ID" value="EQD51053.1"/>
    <property type="molecule type" value="Genomic_DNA"/>
</dbReference>
<comment type="subunit">
    <text evidence="1">Monomer.</text>
</comment>
<dbReference type="PANTHER" id="PTHR42801">
    <property type="entry name" value="THIOREDOXIN-DEPENDENT PEROXIDE REDUCTASE"/>
    <property type="match status" value="1"/>
</dbReference>
<reference evidence="13" key="1">
    <citation type="submission" date="2013-08" db="EMBL/GenBank/DDBJ databases">
        <authorList>
            <person name="Mendez C."/>
            <person name="Richter M."/>
            <person name="Ferrer M."/>
            <person name="Sanchez J."/>
        </authorList>
    </citation>
    <scope>NUCLEOTIDE SEQUENCE</scope>
</reference>
<dbReference type="InterPro" id="IPR013766">
    <property type="entry name" value="Thioredoxin_domain"/>
</dbReference>
<comment type="caution">
    <text evidence="13">The sequence shown here is derived from an EMBL/GenBank/DDBJ whole genome shotgun (WGS) entry which is preliminary data.</text>
</comment>
<evidence type="ECO:0000256" key="10">
    <source>
        <dbReference type="ARBA" id="ARBA00049091"/>
    </source>
</evidence>
<evidence type="ECO:0000256" key="9">
    <source>
        <dbReference type="ARBA" id="ARBA00038489"/>
    </source>
</evidence>
<sequence length="151" mass="16758">MAELLKAGKNAPDFDAQDQDGSSVKLSRFKGKPVVLYFYPKDDTPGCTAEACNFRDNTKMFEERGVKVIGVSVDSVNSHKKFHNKYGLTFTLVSDTGKKISEAYGTLNGSTDKRVTYIIDRNGKVAFVYEKVSPKEHGAEILSKLQELKLV</sequence>
<dbReference type="CDD" id="cd03017">
    <property type="entry name" value="PRX_BCP"/>
    <property type="match status" value="1"/>
</dbReference>
<dbReference type="FunFam" id="3.40.30.10:FF:000007">
    <property type="entry name" value="Thioredoxin-dependent thiol peroxidase"/>
    <property type="match status" value="1"/>
</dbReference>
<evidence type="ECO:0000256" key="2">
    <source>
        <dbReference type="ARBA" id="ARBA00013017"/>
    </source>
</evidence>
<evidence type="ECO:0000313" key="13">
    <source>
        <dbReference type="EMBL" id="EQD51053.1"/>
    </source>
</evidence>
<evidence type="ECO:0000256" key="4">
    <source>
        <dbReference type="ARBA" id="ARBA00022862"/>
    </source>
</evidence>
<gene>
    <name evidence="13" type="ORF">B2A_07070</name>
</gene>
<reference evidence="13" key="2">
    <citation type="journal article" date="2014" name="ISME J.">
        <title>Microbial stratification in low pH oxic and suboxic macroscopic growths along an acid mine drainage.</title>
        <authorList>
            <person name="Mendez-Garcia C."/>
            <person name="Mesa V."/>
            <person name="Sprenger R.R."/>
            <person name="Richter M."/>
            <person name="Diez M.S."/>
            <person name="Solano J."/>
            <person name="Bargiela R."/>
            <person name="Golyshina O.V."/>
            <person name="Manteca A."/>
            <person name="Ramos J.L."/>
            <person name="Gallego J.R."/>
            <person name="Llorente I."/>
            <person name="Martins Dos Santos V.A."/>
            <person name="Jensen O.N."/>
            <person name="Pelaez A.I."/>
            <person name="Sanchez J."/>
            <person name="Ferrer M."/>
        </authorList>
    </citation>
    <scope>NUCLEOTIDE SEQUENCE</scope>
</reference>
<feature type="domain" description="Thioredoxin" evidence="12">
    <location>
        <begin position="5"/>
        <end position="150"/>
    </location>
</feature>
<protein>
    <recommendedName>
        <fullName evidence="2">thioredoxin-dependent peroxiredoxin</fullName>
        <ecNumber evidence="2">1.11.1.24</ecNumber>
    </recommendedName>
    <alternativeName>
        <fullName evidence="8">Thioredoxin peroxidase</fullName>
    </alternativeName>
</protein>
<dbReference type="InterPro" id="IPR050924">
    <property type="entry name" value="Peroxiredoxin_BCP/PrxQ"/>
</dbReference>
<dbReference type="PIRSF" id="PIRSF000239">
    <property type="entry name" value="AHPC"/>
    <property type="match status" value="1"/>
</dbReference>
<dbReference type="GO" id="GO:0034599">
    <property type="term" value="P:cellular response to oxidative stress"/>
    <property type="evidence" value="ECO:0007669"/>
    <property type="project" value="TreeGrafter"/>
</dbReference>
<evidence type="ECO:0000256" key="5">
    <source>
        <dbReference type="ARBA" id="ARBA00023002"/>
    </source>
</evidence>
<comment type="catalytic activity">
    <reaction evidence="10">
        <text>a hydroperoxide + [thioredoxin]-dithiol = an alcohol + [thioredoxin]-disulfide + H2O</text>
        <dbReference type="Rhea" id="RHEA:62620"/>
        <dbReference type="Rhea" id="RHEA-COMP:10698"/>
        <dbReference type="Rhea" id="RHEA-COMP:10700"/>
        <dbReference type="ChEBI" id="CHEBI:15377"/>
        <dbReference type="ChEBI" id="CHEBI:29950"/>
        <dbReference type="ChEBI" id="CHEBI:30879"/>
        <dbReference type="ChEBI" id="CHEBI:35924"/>
        <dbReference type="ChEBI" id="CHEBI:50058"/>
        <dbReference type="EC" id="1.11.1.24"/>
    </reaction>
</comment>
<dbReference type="PANTHER" id="PTHR42801:SF4">
    <property type="entry name" value="AHPC_TSA FAMILY PROTEIN"/>
    <property type="match status" value="1"/>
</dbReference>
<dbReference type="Gene3D" id="3.40.30.10">
    <property type="entry name" value="Glutaredoxin"/>
    <property type="match status" value="1"/>
</dbReference>
<keyword evidence="7" id="KW-0676">Redox-active center</keyword>
<organism evidence="13">
    <name type="scientific">mine drainage metagenome</name>
    <dbReference type="NCBI Taxonomy" id="410659"/>
    <lineage>
        <taxon>unclassified sequences</taxon>
        <taxon>metagenomes</taxon>
        <taxon>ecological metagenomes</taxon>
    </lineage>
</organism>
<name>T1A2E0_9ZZZZ</name>
<keyword evidence="3" id="KW-0575">Peroxidase</keyword>
<evidence type="ECO:0000256" key="3">
    <source>
        <dbReference type="ARBA" id="ARBA00022559"/>
    </source>
</evidence>
<keyword evidence="5" id="KW-0560">Oxidoreductase</keyword>
<evidence type="ECO:0000256" key="6">
    <source>
        <dbReference type="ARBA" id="ARBA00023157"/>
    </source>
</evidence>
<evidence type="ECO:0000256" key="8">
    <source>
        <dbReference type="ARBA" id="ARBA00032824"/>
    </source>
</evidence>
<dbReference type="InterPro" id="IPR036249">
    <property type="entry name" value="Thioredoxin-like_sf"/>
</dbReference>
<dbReference type="GO" id="GO:0008379">
    <property type="term" value="F:thioredoxin peroxidase activity"/>
    <property type="evidence" value="ECO:0007669"/>
    <property type="project" value="TreeGrafter"/>
</dbReference>
<dbReference type="InterPro" id="IPR024706">
    <property type="entry name" value="Peroxiredoxin_AhpC-typ"/>
</dbReference>
<dbReference type="GO" id="GO:0045454">
    <property type="term" value="P:cell redox homeostasis"/>
    <property type="evidence" value="ECO:0007669"/>
    <property type="project" value="TreeGrafter"/>
</dbReference>
<keyword evidence="6" id="KW-1015">Disulfide bond</keyword>
<evidence type="ECO:0000256" key="11">
    <source>
        <dbReference type="SAM" id="MobiDB-lite"/>
    </source>
</evidence>
<dbReference type="Pfam" id="PF00578">
    <property type="entry name" value="AhpC-TSA"/>
    <property type="match status" value="1"/>
</dbReference>